<reference evidence="10 11" key="1">
    <citation type="submission" date="2019-07" db="EMBL/GenBank/DDBJ databases">
        <title>Whole genome shotgun sequence of Reyranella soli NBRC 108950.</title>
        <authorList>
            <person name="Hosoyama A."/>
            <person name="Uohara A."/>
            <person name="Ohji S."/>
            <person name="Ichikawa N."/>
        </authorList>
    </citation>
    <scope>NUCLEOTIDE SEQUENCE [LARGE SCALE GENOMIC DNA]</scope>
    <source>
        <strain evidence="10 11">NBRC 108950</strain>
    </source>
</reference>
<dbReference type="PANTHER" id="PTHR43337:SF1">
    <property type="entry name" value="XANTHINE_URACIL PERMEASE C887.17-RELATED"/>
    <property type="match status" value="1"/>
</dbReference>
<feature type="transmembrane region" description="Helical" evidence="9">
    <location>
        <begin position="75"/>
        <end position="93"/>
    </location>
</feature>
<dbReference type="InterPro" id="IPR006043">
    <property type="entry name" value="NCS2"/>
</dbReference>
<name>A0A512N782_9HYPH</name>
<evidence type="ECO:0000256" key="6">
    <source>
        <dbReference type="ARBA" id="ARBA00022989"/>
    </source>
</evidence>
<comment type="subcellular location">
    <subcellularLocation>
        <location evidence="1 8">Cell membrane</location>
        <topology evidence="1 8">Multi-pass membrane protein</topology>
    </subcellularLocation>
</comment>
<dbReference type="GO" id="GO:0005886">
    <property type="term" value="C:plasma membrane"/>
    <property type="evidence" value="ECO:0007669"/>
    <property type="project" value="UniProtKB-SubCell"/>
</dbReference>
<organism evidence="10 11">
    <name type="scientific">Reyranella soli</name>
    <dbReference type="NCBI Taxonomy" id="1230389"/>
    <lineage>
        <taxon>Bacteria</taxon>
        <taxon>Pseudomonadati</taxon>
        <taxon>Pseudomonadota</taxon>
        <taxon>Alphaproteobacteria</taxon>
        <taxon>Hyphomicrobiales</taxon>
        <taxon>Reyranellaceae</taxon>
        <taxon>Reyranella</taxon>
    </lineage>
</organism>
<keyword evidence="6 8" id="KW-1133">Transmembrane helix</keyword>
<feature type="transmembrane region" description="Helical" evidence="9">
    <location>
        <begin position="99"/>
        <end position="119"/>
    </location>
</feature>
<feature type="transmembrane region" description="Helical" evidence="9">
    <location>
        <begin position="168"/>
        <end position="185"/>
    </location>
</feature>
<evidence type="ECO:0000256" key="8">
    <source>
        <dbReference type="PIRNR" id="PIRNR005353"/>
    </source>
</evidence>
<dbReference type="InterPro" id="IPR026033">
    <property type="entry name" value="Azg-like_bact_archaea"/>
</dbReference>
<dbReference type="RefSeq" id="WP_147148779.1">
    <property type="nucleotide sequence ID" value="NZ_BKAJ01000032.1"/>
</dbReference>
<dbReference type="OrthoDB" id="9808458at2"/>
<evidence type="ECO:0000256" key="4">
    <source>
        <dbReference type="ARBA" id="ARBA00022475"/>
    </source>
</evidence>
<evidence type="ECO:0000256" key="9">
    <source>
        <dbReference type="SAM" id="Phobius"/>
    </source>
</evidence>
<dbReference type="Proteomes" id="UP000321058">
    <property type="component" value="Unassembled WGS sequence"/>
</dbReference>
<accession>A0A512N782</accession>
<dbReference type="AlphaFoldDB" id="A0A512N782"/>
<comment type="similarity">
    <text evidence="2 8">Belongs to the nucleobase:cation symporter-2 (NCS2) (TC 2.A.40) family. Azg-like subfamily.</text>
</comment>
<dbReference type="InterPro" id="IPR045018">
    <property type="entry name" value="Azg-like"/>
</dbReference>
<dbReference type="PANTHER" id="PTHR43337">
    <property type="entry name" value="XANTHINE/URACIL PERMEASE C887.17-RELATED"/>
    <property type="match status" value="1"/>
</dbReference>
<feature type="transmembrane region" description="Helical" evidence="9">
    <location>
        <begin position="411"/>
        <end position="429"/>
    </location>
</feature>
<dbReference type="Pfam" id="PF00860">
    <property type="entry name" value="Xan_ur_permease"/>
    <property type="match status" value="1"/>
</dbReference>
<evidence type="ECO:0000256" key="2">
    <source>
        <dbReference type="ARBA" id="ARBA00005697"/>
    </source>
</evidence>
<evidence type="ECO:0000256" key="7">
    <source>
        <dbReference type="ARBA" id="ARBA00023136"/>
    </source>
</evidence>
<keyword evidence="11" id="KW-1185">Reference proteome</keyword>
<feature type="transmembrane region" description="Helical" evidence="9">
    <location>
        <begin position="131"/>
        <end position="148"/>
    </location>
</feature>
<feature type="transmembrane region" description="Helical" evidence="9">
    <location>
        <begin position="20"/>
        <end position="41"/>
    </location>
</feature>
<feature type="transmembrane region" description="Helical" evidence="9">
    <location>
        <begin position="47"/>
        <end position="68"/>
    </location>
</feature>
<gene>
    <name evidence="10" type="ORF">RSO01_20080</name>
</gene>
<dbReference type="PIRSF" id="PIRSF005353">
    <property type="entry name" value="PbuG"/>
    <property type="match status" value="1"/>
</dbReference>
<evidence type="ECO:0000256" key="1">
    <source>
        <dbReference type="ARBA" id="ARBA00004651"/>
    </source>
</evidence>
<proteinExistence type="inferred from homology"/>
<keyword evidence="7 8" id="KW-0472">Membrane</keyword>
<keyword evidence="3 8" id="KW-0813">Transport</keyword>
<evidence type="ECO:0000313" key="11">
    <source>
        <dbReference type="Proteomes" id="UP000321058"/>
    </source>
</evidence>
<feature type="transmembrane region" description="Helical" evidence="9">
    <location>
        <begin position="234"/>
        <end position="262"/>
    </location>
</feature>
<evidence type="ECO:0000256" key="3">
    <source>
        <dbReference type="ARBA" id="ARBA00022448"/>
    </source>
</evidence>
<protein>
    <submittedName>
        <fullName evidence="10">Adenine permease</fullName>
    </submittedName>
</protein>
<comment type="caution">
    <text evidence="10">The sequence shown here is derived from an EMBL/GenBank/DDBJ whole genome shotgun (WGS) entry which is preliminary data.</text>
</comment>
<evidence type="ECO:0000256" key="5">
    <source>
        <dbReference type="ARBA" id="ARBA00022692"/>
    </source>
</evidence>
<evidence type="ECO:0000313" key="10">
    <source>
        <dbReference type="EMBL" id="GEP54842.1"/>
    </source>
</evidence>
<feature type="transmembrane region" description="Helical" evidence="9">
    <location>
        <begin position="372"/>
        <end position="399"/>
    </location>
</feature>
<feature type="transmembrane region" description="Helical" evidence="9">
    <location>
        <begin position="192"/>
        <end position="214"/>
    </location>
</feature>
<keyword evidence="4 8" id="KW-1003">Cell membrane</keyword>
<dbReference type="GO" id="GO:0015207">
    <property type="term" value="F:adenine transmembrane transporter activity"/>
    <property type="evidence" value="ECO:0007669"/>
    <property type="project" value="TreeGrafter"/>
</dbReference>
<keyword evidence="5 8" id="KW-0812">Transmembrane</keyword>
<dbReference type="EMBL" id="BKAJ01000032">
    <property type="protein sequence ID" value="GEP54842.1"/>
    <property type="molecule type" value="Genomic_DNA"/>
</dbReference>
<sequence length="430" mass="44962">MLEQVFKLSENKTNVRTEIVAGITTFLTMAYIIFVNPAILAEAKMPFGAVFAATCVAAAIGCFLMAFLANYPIALAPGMGLNAYFAFGVVGGMGHSWQVALGCVFISGVIFFIISVLPIREWIVNAIPMSLKMAIAAGIGLFLALIALKNSGIVVAHPATLVTHGKLTSFPVVMATLGFFLIVALERRRIMGGVIIGILVVTIVAIAAGQQKFAGIFDTPPSLSPVLLQMDLSGAMKVGLVTVVFAFLFVDLFDNTGTLIALAHRGGFMKPDGTVPRLHRALMADSGAAMIGAAVGTSTTTSYIESASGINEGGRTGLTAATVGILFILALFLSPLAGSIPAYATAPALFYVACLMVRSLTEVAWGDVTEAAPAVVTAITMPFTFSIAEGIAFGFISYAAIKVATGRYRDVHPAVGILAVLFVIKYVYIG</sequence>